<protein>
    <recommendedName>
        <fullName evidence="3">HEAT repeat domain-containing protein</fullName>
    </recommendedName>
</protein>
<dbReference type="PANTHER" id="PTHR12697:SF5">
    <property type="entry name" value="DEOXYHYPUSINE HYDROXYLASE"/>
    <property type="match status" value="1"/>
</dbReference>
<dbReference type="InterPro" id="IPR004155">
    <property type="entry name" value="PBS_lyase_HEAT"/>
</dbReference>
<dbReference type="Pfam" id="PF13646">
    <property type="entry name" value="HEAT_2"/>
    <property type="match status" value="1"/>
</dbReference>
<comment type="caution">
    <text evidence="1">The sequence shown here is derived from an EMBL/GenBank/DDBJ whole genome shotgun (WGS) entry which is preliminary data.</text>
</comment>
<evidence type="ECO:0000313" key="1">
    <source>
        <dbReference type="EMBL" id="GIJ75025.1"/>
    </source>
</evidence>
<dbReference type="GO" id="GO:0016491">
    <property type="term" value="F:oxidoreductase activity"/>
    <property type="evidence" value="ECO:0007669"/>
    <property type="project" value="TreeGrafter"/>
</dbReference>
<dbReference type="RefSeq" id="WP_203934809.1">
    <property type="nucleotide sequence ID" value="NZ_BOPH01000148.1"/>
</dbReference>
<dbReference type="EMBL" id="BOPH01000148">
    <property type="protein sequence ID" value="GIJ75025.1"/>
    <property type="molecule type" value="Genomic_DNA"/>
</dbReference>
<dbReference type="Proteomes" id="UP000635606">
    <property type="component" value="Unassembled WGS sequence"/>
</dbReference>
<dbReference type="AlphaFoldDB" id="A0A8J4EGQ1"/>
<dbReference type="InterPro" id="IPR016024">
    <property type="entry name" value="ARM-type_fold"/>
</dbReference>
<dbReference type="PANTHER" id="PTHR12697">
    <property type="entry name" value="PBS LYASE HEAT-LIKE PROTEIN"/>
    <property type="match status" value="1"/>
</dbReference>
<reference evidence="1" key="1">
    <citation type="submission" date="2021-01" db="EMBL/GenBank/DDBJ databases">
        <title>Whole genome shotgun sequence of Virgisporangium ochraceum NBRC 16418.</title>
        <authorList>
            <person name="Komaki H."/>
            <person name="Tamura T."/>
        </authorList>
    </citation>
    <scope>NUCLEOTIDE SEQUENCE</scope>
    <source>
        <strain evidence="1">NBRC 16418</strain>
    </source>
</reference>
<evidence type="ECO:0000313" key="2">
    <source>
        <dbReference type="Proteomes" id="UP000635606"/>
    </source>
</evidence>
<organism evidence="1 2">
    <name type="scientific">Virgisporangium ochraceum</name>
    <dbReference type="NCBI Taxonomy" id="65505"/>
    <lineage>
        <taxon>Bacteria</taxon>
        <taxon>Bacillati</taxon>
        <taxon>Actinomycetota</taxon>
        <taxon>Actinomycetes</taxon>
        <taxon>Micromonosporales</taxon>
        <taxon>Micromonosporaceae</taxon>
        <taxon>Virgisporangium</taxon>
    </lineage>
</organism>
<gene>
    <name evidence="1" type="ORF">Voc01_099420</name>
</gene>
<sequence length="287" mass="30370">MSWTAATLLTDDGEVPLRTLPVADLVAAALAVDEDTRPEFTSFLHLRGDRETFEAARSLCGDADPVRRELGAYVLGQLGAVALADTGATVSVPLDERPFRPPAVTLLLDLAATETVDAVRQAVATALGHLADPRAVGPLGRWRSHPDVMVRWSVALALTRLAADDDGALRYLVELTADPDPLVRDWSCSGLYQAGRDTAEVRHALLARVGDDDAVTRAEALRALAAFGDPRAVEPLLAALDDTDGDDEAGQAAGLRDEAVALLAAHTGDPRLVAPVAPADDATRRQR</sequence>
<name>A0A8J4EGQ1_9ACTN</name>
<dbReference type="InterPro" id="IPR011989">
    <property type="entry name" value="ARM-like"/>
</dbReference>
<dbReference type="Gene3D" id="1.25.10.10">
    <property type="entry name" value="Leucine-rich Repeat Variant"/>
    <property type="match status" value="1"/>
</dbReference>
<evidence type="ECO:0008006" key="3">
    <source>
        <dbReference type="Google" id="ProtNLM"/>
    </source>
</evidence>
<proteinExistence type="predicted"/>
<dbReference type="SMART" id="SM00567">
    <property type="entry name" value="EZ_HEAT"/>
    <property type="match status" value="4"/>
</dbReference>
<keyword evidence="2" id="KW-1185">Reference proteome</keyword>
<dbReference type="Pfam" id="PF03130">
    <property type="entry name" value="HEAT_PBS"/>
    <property type="match status" value="1"/>
</dbReference>
<accession>A0A8J4EGQ1</accession>
<dbReference type="SUPFAM" id="SSF48371">
    <property type="entry name" value="ARM repeat"/>
    <property type="match status" value="1"/>
</dbReference>